<dbReference type="NCBIfam" id="TIGR03715">
    <property type="entry name" value="KxYKxGKxW"/>
    <property type="match status" value="1"/>
</dbReference>
<accession>A0ABY7WUW0</accession>
<dbReference type="EMBL" id="CP117884">
    <property type="protein sequence ID" value="WDF82839.1"/>
    <property type="molecule type" value="Genomic_DNA"/>
</dbReference>
<evidence type="ECO:0000256" key="1">
    <source>
        <dbReference type="ARBA" id="ARBA00022729"/>
    </source>
</evidence>
<proteinExistence type="predicted"/>
<keyword evidence="3" id="KW-1185">Reference proteome</keyword>
<gene>
    <name evidence="2" type="ORF">PQ472_00945</name>
</gene>
<reference evidence="2 3" key="1">
    <citation type="submission" date="2023-02" db="EMBL/GenBank/DDBJ databases">
        <title>Genome sequence of Lacticaseibacillus sp. KACC 23028.</title>
        <authorList>
            <person name="Kim S."/>
            <person name="Heo J."/>
            <person name="Kwon S.-W."/>
        </authorList>
    </citation>
    <scope>NUCLEOTIDE SEQUENCE [LARGE SCALE GENOMIC DNA]</scope>
    <source>
        <strain evidence="2 3">KACC 23028</strain>
    </source>
</reference>
<dbReference type="InterPro" id="IPR022263">
    <property type="entry name" value="KxYKxGKxW"/>
</dbReference>
<name>A0ABY7WUW0_9LACO</name>
<dbReference type="RefSeq" id="WP_274260568.1">
    <property type="nucleotide sequence ID" value="NZ_CP117884.1"/>
</dbReference>
<keyword evidence="1" id="KW-0732">Signal</keyword>
<evidence type="ECO:0000313" key="3">
    <source>
        <dbReference type="Proteomes" id="UP001220377"/>
    </source>
</evidence>
<protein>
    <submittedName>
        <fullName evidence="2">KxYKxGKxW signal peptide domain-containing protein</fullName>
    </submittedName>
</protein>
<organism evidence="2 3">
    <name type="scientific">Lacticaseibacillus pabuli</name>
    <dbReference type="NCBI Taxonomy" id="3025672"/>
    <lineage>
        <taxon>Bacteria</taxon>
        <taxon>Bacillati</taxon>
        <taxon>Bacillota</taxon>
        <taxon>Bacilli</taxon>
        <taxon>Lactobacillales</taxon>
        <taxon>Lactobacillaceae</taxon>
        <taxon>Lacticaseibacillus</taxon>
    </lineage>
</organism>
<sequence length="223" mass="24447">MENKTHAKLFKAGKNWVVALMAIATLGSVGIAGVTATMTQNVNVAASTQKTHNVTVEYWTANAKGDPDKKVGSHIYRNMADFDKILPEKNVPAGYVTANNEHGLQLIFVDPEEKYYYASEVVPISKKATPKATASQTKNYLGTVHVNYNKHYGIQIWTKEGKAVPYNSVDAKAAGKKVGTAKKLQGQSNWKVFNKYTDHGTTYYGLGGDQYIDASYVTFKAAK</sequence>
<evidence type="ECO:0000313" key="2">
    <source>
        <dbReference type="EMBL" id="WDF82839.1"/>
    </source>
</evidence>
<dbReference type="Proteomes" id="UP001220377">
    <property type="component" value="Chromosome"/>
</dbReference>
<dbReference type="Pfam" id="PF19258">
    <property type="entry name" value="KxYKxGKxW_sig"/>
    <property type="match status" value="1"/>
</dbReference>